<keyword evidence="7 11" id="KW-0067">ATP-binding</keyword>
<dbReference type="PRINTS" id="PR01874">
    <property type="entry name" value="DNAREPAIRADA"/>
</dbReference>
<keyword evidence="1 11" id="KW-0479">Metal-binding</keyword>
<organism evidence="15 16">
    <name type="scientific">Lichenicola cladoniae</name>
    <dbReference type="NCBI Taxonomy" id="1484109"/>
    <lineage>
        <taxon>Bacteria</taxon>
        <taxon>Pseudomonadati</taxon>
        <taxon>Pseudomonadota</taxon>
        <taxon>Alphaproteobacteria</taxon>
        <taxon>Acetobacterales</taxon>
        <taxon>Acetobacteraceae</taxon>
        <taxon>Lichenicola</taxon>
    </lineage>
</organism>
<dbReference type="HAMAP" id="MF_01498">
    <property type="entry name" value="RadA_bact"/>
    <property type="match status" value="1"/>
</dbReference>
<dbReference type="AlphaFoldDB" id="A0A6M8HS54"/>
<dbReference type="PANTHER" id="PTHR32472:SF10">
    <property type="entry name" value="DNA REPAIR PROTEIN RADA-LIKE PROTEIN"/>
    <property type="match status" value="1"/>
</dbReference>
<dbReference type="Gene3D" id="3.30.230.10">
    <property type="match status" value="1"/>
</dbReference>
<sequence length="473" mass="49437">MSKRPVARFACQACGAIWPKWSGRCEACGEWNTIVEEPAETRSASALPTATGPAGRAPGRIGFVGLEGAAEPPPRIGTGITELDRVLGGGLVPASVVLVGGDPGIGKSTLMLQAAAAMASAGRRVMYISGEEAVDQLRLRARRLGLTAPTLELAAAINVVDIAQTLEMEQDIALVVIDSIQTMWLESIASAPGSISQVRSSAFELIRLAKSRGFGLILVGHVTKEGSLAGPRVLEHMVDAVMYFEGDRGHQFRILRAAKNRYGATDEIGVFEMTDRGLAEVPNPSALFLAERRGNIAGSAVFAGLEGTRPVLLEVQALLSPNSGSSPRRAVVGWDTGRLNMLLAVLETRCGLKLSGMDVYLNVAGGLRVGEPAADLAVAAALTSAATGQPTSAGSVYFGEVGLSGEVRQVAQAEARLKEAQKLGFEHAFLPRRIARGRNKLVAPEGLKLEEIGHLSDLTASFSADAAAGGSGE</sequence>
<reference evidence="15 16" key="1">
    <citation type="journal article" date="2014" name="World J. Microbiol. Biotechnol.">
        <title>Biodiversity and physiological characteristics of Antarctic and Arctic lichens-associated bacteria.</title>
        <authorList>
            <person name="Lee Y.M."/>
            <person name="Kim E.H."/>
            <person name="Lee H.K."/>
            <person name="Hong S.G."/>
        </authorList>
    </citation>
    <scope>NUCLEOTIDE SEQUENCE [LARGE SCALE GENOMIC DNA]</scope>
    <source>
        <strain evidence="15 16">PAMC 26569</strain>
    </source>
</reference>
<dbReference type="KEGG" id="lck:HN018_14890"/>
<dbReference type="Gene3D" id="3.40.50.300">
    <property type="entry name" value="P-loop containing nucleotide triphosphate hydrolases"/>
    <property type="match status" value="1"/>
</dbReference>
<keyword evidence="9 11" id="KW-0238">DNA-binding</keyword>
<evidence type="ECO:0000256" key="6">
    <source>
        <dbReference type="ARBA" id="ARBA00022833"/>
    </source>
</evidence>
<dbReference type="SUPFAM" id="SSF52540">
    <property type="entry name" value="P-loop containing nucleoside triphosphate hydrolases"/>
    <property type="match status" value="1"/>
</dbReference>
<dbReference type="EMBL" id="CP053708">
    <property type="protein sequence ID" value="QKE91160.1"/>
    <property type="molecule type" value="Genomic_DNA"/>
</dbReference>
<dbReference type="InterPro" id="IPR020568">
    <property type="entry name" value="Ribosomal_Su5_D2-typ_SF"/>
</dbReference>
<evidence type="ECO:0000259" key="14">
    <source>
        <dbReference type="PROSITE" id="PS50162"/>
    </source>
</evidence>
<feature type="short sequence motif" description="RadA KNRFG motif" evidence="11">
    <location>
        <begin position="259"/>
        <end position="263"/>
    </location>
</feature>
<dbReference type="NCBIfam" id="TIGR00416">
    <property type="entry name" value="sms"/>
    <property type="match status" value="1"/>
</dbReference>
<keyword evidence="8 11" id="KW-0346">Stress response</keyword>
<proteinExistence type="inferred from homology"/>
<evidence type="ECO:0000256" key="2">
    <source>
        <dbReference type="ARBA" id="ARBA00022741"/>
    </source>
</evidence>
<dbReference type="PANTHER" id="PTHR32472">
    <property type="entry name" value="DNA REPAIR PROTEIN RADA"/>
    <property type="match status" value="1"/>
</dbReference>
<feature type="binding site" evidence="11">
    <location>
        <begin position="101"/>
        <end position="108"/>
    </location>
    <ligand>
        <name>ATP</name>
        <dbReference type="ChEBI" id="CHEBI:30616"/>
    </ligand>
</feature>
<evidence type="ECO:0000256" key="5">
    <source>
        <dbReference type="ARBA" id="ARBA00022801"/>
    </source>
</evidence>
<dbReference type="SMART" id="SM00382">
    <property type="entry name" value="AAA"/>
    <property type="match status" value="1"/>
</dbReference>
<comment type="domain">
    <text evidence="11">The middle region has homology to RecA with ATPase motifs including the RadA KNRFG motif, while the C-terminus is homologous to Lon protease.</text>
</comment>
<dbReference type="GO" id="GO:0140664">
    <property type="term" value="F:ATP-dependent DNA damage sensor activity"/>
    <property type="evidence" value="ECO:0007669"/>
    <property type="project" value="InterPro"/>
</dbReference>
<dbReference type="RefSeq" id="WP_171833318.1">
    <property type="nucleotide sequence ID" value="NZ_CP053708.1"/>
</dbReference>
<evidence type="ECO:0000313" key="15">
    <source>
        <dbReference type="EMBL" id="QKE91160.1"/>
    </source>
</evidence>
<dbReference type="GO" id="GO:0005829">
    <property type="term" value="C:cytosol"/>
    <property type="evidence" value="ECO:0007669"/>
    <property type="project" value="TreeGrafter"/>
</dbReference>
<dbReference type="GO" id="GO:0005524">
    <property type="term" value="F:ATP binding"/>
    <property type="evidence" value="ECO:0007669"/>
    <property type="project" value="UniProtKB-UniRule"/>
</dbReference>
<evidence type="ECO:0000256" key="12">
    <source>
        <dbReference type="NCBIfam" id="TIGR00416"/>
    </source>
</evidence>
<dbReference type="Pfam" id="PF13541">
    <property type="entry name" value="ChlI"/>
    <property type="match status" value="1"/>
</dbReference>
<keyword evidence="4 13" id="KW-0863">Zinc-finger</keyword>
<dbReference type="FunFam" id="3.40.50.300:FF:000050">
    <property type="entry name" value="DNA repair protein RadA"/>
    <property type="match status" value="1"/>
</dbReference>
<evidence type="ECO:0000256" key="13">
    <source>
        <dbReference type="RuleBase" id="RU003555"/>
    </source>
</evidence>
<dbReference type="Pfam" id="PF18073">
    <property type="entry name" value="Zn_ribbon_LapB"/>
    <property type="match status" value="1"/>
</dbReference>
<dbReference type="InterPro" id="IPR014721">
    <property type="entry name" value="Ribsml_uS5_D2-typ_fold_subgr"/>
</dbReference>
<dbReference type="InterPro" id="IPR041166">
    <property type="entry name" value="Rubredoxin_2"/>
</dbReference>
<comment type="function">
    <text evidence="13">DNA-dependent ATPase involved in processing of recombination intermediates, plays a role in repairing DNA breaks. Stimulates the branch migration of RecA-mediated strand transfer reactions, allowing the 3' invading strand to extend heteroduplex DNA faster. Binds ssDNA in the presence of ADP but not other nucleotides, has ATPase activity that is stimulated by ssDNA and various branched DNA structures, but inhibited by SSB. Does not have RecA's homology-searching function.</text>
</comment>
<gene>
    <name evidence="11 15" type="primary">radA</name>
    <name evidence="15" type="ORF">HN018_14890</name>
</gene>
<evidence type="ECO:0000256" key="10">
    <source>
        <dbReference type="ARBA" id="ARBA00023204"/>
    </source>
</evidence>
<dbReference type="PROSITE" id="PS50162">
    <property type="entry name" value="RECA_2"/>
    <property type="match status" value="1"/>
</dbReference>
<evidence type="ECO:0000256" key="8">
    <source>
        <dbReference type="ARBA" id="ARBA00023016"/>
    </source>
</evidence>
<evidence type="ECO:0000256" key="7">
    <source>
        <dbReference type="ARBA" id="ARBA00022840"/>
    </source>
</evidence>
<comment type="similarity">
    <text evidence="11 13">Belongs to the RecA family. RadA subfamily.</text>
</comment>
<keyword evidence="6 13" id="KW-0862">Zinc</keyword>
<dbReference type="Proteomes" id="UP000500767">
    <property type="component" value="Chromosome"/>
</dbReference>
<keyword evidence="10 11" id="KW-0234">DNA repair</keyword>
<dbReference type="InterPro" id="IPR020588">
    <property type="entry name" value="RecA_ATP-bd"/>
</dbReference>
<evidence type="ECO:0000313" key="16">
    <source>
        <dbReference type="Proteomes" id="UP000500767"/>
    </source>
</evidence>
<dbReference type="CDD" id="cd01121">
    <property type="entry name" value="RadA_SMS_N"/>
    <property type="match status" value="1"/>
</dbReference>
<dbReference type="GO" id="GO:0000725">
    <property type="term" value="P:recombinational repair"/>
    <property type="evidence" value="ECO:0007669"/>
    <property type="project" value="UniProtKB-UniRule"/>
</dbReference>
<dbReference type="InterPro" id="IPR027417">
    <property type="entry name" value="P-loop_NTPase"/>
</dbReference>
<dbReference type="InterPro" id="IPR004504">
    <property type="entry name" value="DNA_repair_RadA"/>
</dbReference>
<evidence type="ECO:0000256" key="9">
    <source>
        <dbReference type="ARBA" id="ARBA00023125"/>
    </source>
</evidence>
<accession>A0A6M8HS54</accession>
<feature type="domain" description="RecA family profile 1" evidence="14">
    <location>
        <begin position="72"/>
        <end position="222"/>
    </location>
</feature>
<evidence type="ECO:0000256" key="1">
    <source>
        <dbReference type="ARBA" id="ARBA00022723"/>
    </source>
</evidence>
<evidence type="ECO:0000256" key="3">
    <source>
        <dbReference type="ARBA" id="ARBA00022763"/>
    </source>
</evidence>
<evidence type="ECO:0000256" key="4">
    <source>
        <dbReference type="ARBA" id="ARBA00022771"/>
    </source>
</evidence>
<keyword evidence="2 11" id="KW-0547">Nucleotide-binding</keyword>
<dbReference type="GO" id="GO:0008270">
    <property type="term" value="F:zinc ion binding"/>
    <property type="evidence" value="ECO:0007669"/>
    <property type="project" value="UniProtKB-KW"/>
</dbReference>
<keyword evidence="5" id="KW-0378">Hydrolase</keyword>
<dbReference type="InterPro" id="IPR003593">
    <property type="entry name" value="AAA+_ATPase"/>
</dbReference>
<comment type="function">
    <text evidence="11">Plays a role in repairing double-strand DNA breaks, probably involving stabilizing or processing branched DNA or blocked replication forks.</text>
</comment>
<protein>
    <recommendedName>
        <fullName evidence="11 12">DNA repair protein RadA</fullName>
    </recommendedName>
</protein>
<name>A0A6M8HS54_9PROT</name>
<evidence type="ECO:0000256" key="11">
    <source>
        <dbReference type="HAMAP-Rule" id="MF_01498"/>
    </source>
</evidence>
<dbReference type="GO" id="GO:0016787">
    <property type="term" value="F:hydrolase activity"/>
    <property type="evidence" value="ECO:0007669"/>
    <property type="project" value="UniProtKB-KW"/>
</dbReference>
<keyword evidence="16" id="KW-1185">Reference proteome</keyword>
<keyword evidence="3 11" id="KW-0227">DNA damage</keyword>
<dbReference type="Pfam" id="PF13481">
    <property type="entry name" value="AAA_25"/>
    <property type="match status" value="1"/>
</dbReference>
<feature type="region of interest" description="Lon-protease-like" evidence="11">
    <location>
        <begin position="358"/>
        <end position="473"/>
    </location>
</feature>
<dbReference type="GO" id="GO:0003684">
    <property type="term" value="F:damaged DNA binding"/>
    <property type="evidence" value="ECO:0007669"/>
    <property type="project" value="InterPro"/>
</dbReference>
<dbReference type="SUPFAM" id="SSF54211">
    <property type="entry name" value="Ribosomal protein S5 domain 2-like"/>
    <property type="match status" value="1"/>
</dbReference>